<accession>A0A938YK98</accession>
<evidence type="ECO:0000313" key="6">
    <source>
        <dbReference type="Proteomes" id="UP000663792"/>
    </source>
</evidence>
<sequence length="313" mass="32553">MTTHGKPEIVVGVDGSEGADAALRWAAAQADQRSAALRLVFGFNATTPWLGGYAGTAEPVYDKVKTDAEALLRDRADRTAAEFPDLPITITVAEQDPRLALRDASERAELLVVGTHGRGRLAEVMLGSVALQVASHAHSPVAVVAQSIADPVHLRGPVVVGVDGSPGSEAALGFAFDAAARSGADVLAVHAWSDPVVITSPTAQFGGPAMVEAQLTDQFEVQDAERAVLADRLTGWTGRYPDVRVRQQVVLDRPSAALLRYGRPGAPGGPASLIVVGSRGRGGFAGLLLGSTGQALITQAQVPVVVVRTPKHH</sequence>
<dbReference type="RefSeq" id="WP_205262375.1">
    <property type="nucleotide sequence ID" value="NZ_JAERWK010000026.1"/>
</dbReference>
<dbReference type="InterPro" id="IPR006016">
    <property type="entry name" value="UspA"/>
</dbReference>
<comment type="caution">
    <text evidence="5">The sequence shown here is derived from an EMBL/GenBank/DDBJ whole genome shotgun (WGS) entry which is preliminary data.</text>
</comment>
<dbReference type="InterPro" id="IPR006015">
    <property type="entry name" value="Universal_stress_UspA"/>
</dbReference>
<evidence type="ECO:0000256" key="1">
    <source>
        <dbReference type="ARBA" id="ARBA00008791"/>
    </source>
</evidence>
<keyword evidence="6" id="KW-1185">Reference proteome</keyword>
<evidence type="ECO:0000256" key="2">
    <source>
        <dbReference type="ARBA" id="ARBA00022741"/>
    </source>
</evidence>
<dbReference type="PRINTS" id="PR01438">
    <property type="entry name" value="UNVRSLSTRESS"/>
</dbReference>
<proteinExistence type="inferred from homology"/>
<dbReference type="Pfam" id="PF00582">
    <property type="entry name" value="Usp"/>
    <property type="match status" value="2"/>
</dbReference>
<dbReference type="EMBL" id="JAERWK010000026">
    <property type="protein sequence ID" value="MBM9469413.1"/>
    <property type="molecule type" value="Genomic_DNA"/>
</dbReference>
<dbReference type="AlphaFoldDB" id="A0A938YK98"/>
<dbReference type="InterPro" id="IPR014729">
    <property type="entry name" value="Rossmann-like_a/b/a_fold"/>
</dbReference>
<comment type="similarity">
    <text evidence="1">Belongs to the universal stress protein A family.</text>
</comment>
<dbReference type="PANTHER" id="PTHR46268:SF27">
    <property type="entry name" value="UNIVERSAL STRESS PROTEIN RV2623"/>
    <property type="match status" value="1"/>
</dbReference>
<dbReference type="PANTHER" id="PTHR46268">
    <property type="entry name" value="STRESS RESPONSE PROTEIN NHAX"/>
    <property type="match status" value="1"/>
</dbReference>
<reference evidence="5" key="1">
    <citation type="submission" date="2021-01" db="EMBL/GenBank/DDBJ databases">
        <title>YIM 132084 draft genome.</title>
        <authorList>
            <person name="An D."/>
        </authorList>
    </citation>
    <scope>NUCLEOTIDE SEQUENCE</scope>
    <source>
        <strain evidence="5">YIM 132084</strain>
    </source>
</reference>
<dbReference type="SUPFAM" id="SSF52402">
    <property type="entry name" value="Adenine nucleotide alpha hydrolases-like"/>
    <property type="match status" value="2"/>
</dbReference>
<dbReference type="Proteomes" id="UP000663792">
    <property type="component" value="Unassembled WGS sequence"/>
</dbReference>
<dbReference type="GO" id="GO:0005524">
    <property type="term" value="F:ATP binding"/>
    <property type="evidence" value="ECO:0007669"/>
    <property type="project" value="UniProtKB-KW"/>
</dbReference>
<evidence type="ECO:0000313" key="5">
    <source>
        <dbReference type="EMBL" id="MBM9469413.1"/>
    </source>
</evidence>
<name>A0A938YK98_9ACTN</name>
<keyword evidence="2" id="KW-0547">Nucleotide-binding</keyword>
<keyword evidence="3" id="KW-0067">ATP-binding</keyword>
<feature type="domain" description="UspA" evidence="4">
    <location>
        <begin position="157"/>
        <end position="308"/>
    </location>
</feature>
<dbReference type="Gene3D" id="3.40.50.620">
    <property type="entry name" value="HUPs"/>
    <property type="match status" value="2"/>
</dbReference>
<organism evidence="5 6">
    <name type="scientific">Nakamurella leprariae</name>
    <dbReference type="NCBI Taxonomy" id="2803911"/>
    <lineage>
        <taxon>Bacteria</taxon>
        <taxon>Bacillati</taxon>
        <taxon>Actinomycetota</taxon>
        <taxon>Actinomycetes</taxon>
        <taxon>Nakamurellales</taxon>
        <taxon>Nakamurellaceae</taxon>
        <taxon>Nakamurella</taxon>
    </lineage>
</organism>
<evidence type="ECO:0000259" key="4">
    <source>
        <dbReference type="Pfam" id="PF00582"/>
    </source>
</evidence>
<gene>
    <name evidence="5" type="ORF">JL106_19165</name>
</gene>
<protein>
    <submittedName>
        <fullName evidence="5">Universal stress protein</fullName>
    </submittedName>
</protein>
<feature type="domain" description="UspA" evidence="4">
    <location>
        <begin position="9"/>
        <end position="144"/>
    </location>
</feature>
<evidence type="ECO:0000256" key="3">
    <source>
        <dbReference type="ARBA" id="ARBA00022840"/>
    </source>
</evidence>